<dbReference type="PANTHER" id="PTHR45717">
    <property type="entry name" value="OS12G0527900 PROTEIN"/>
    <property type="match status" value="1"/>
</dbReference>
<evidence type="ECO:0000256" key="1">
    <source>
        <dbReference type="ARBA" id="ARBA00007626"/>
    </source>
</evidence>
<dbReference type="Gene3D" id="1.25.40.10">
    <property type="entry name" value="Tetratricopeptide repeat domain"/>
    <property type="match status" value="2"/>
</dbReference>
<proteinExistence type="inferred from homology"/>
<dbReference type="GO" id="GO:0003729">
    <property type="term" value="F:mRNA binding"/>
    <property type="evidence" value="ECO:0007669"/>
    <property type="project" value="UniProtKB-ARBA"/>
</dbReference>
<gene>
    <name evidence="4" type="ORF">M6B38_100585</name>
</gene>
<dbReference type="PROSITE" id="PS51375">
    <property type="entry name" value="PPR"/>
    <property type="match status" value="2"/>
</dbReference>
<dbReference type="EMBL" id="JANAVB010000197">
    <property type="protein sequence ID" value="KAJ6854009.1"/>
    <property type="molecule type" value="Genomic_DNA"/>
</dbReference>
<organism evidence="4 5">
    <name type="scientific">Iris pallida</name>
    <name type="common">Sweet iris</name>
    <dbReference type="NCBI Taxonomy" id="29817"/>
    <lineage>
        <taxon>Eukaryota</taxon>
        <taxon>Viridiplantae</taxon>
        <taxon>Streptophyta</taxon>
        <taxon>Embryophyta</taxon>
        <taxon>Tracheophyta</taxon>
        <taxon>Spermatophyta</taxon>
        <taxon>Magnoliopsida</taxon>
        <taxon>Liliopsida</taxon>
        <taxon>Asparagales</taxon>
        <taxon>Iridaceae</taxon>
        <taxon>Iridoideae</taxon>
        <taxon>Irideae</taxon>
        <taxon>Iris</taxon>
    </lineage>
</organism>
<comment type="caution">
    <text evidence="4">The sequence shown here is derived from an EMBL/GenBank/DDBJ whole genome shotgun (WGS) entry which is preliminary data.</text>
</comment>
<dbReference type="PANTHER" id="PTHR45717:SF15">
    <property type="entry name" value="AGL218WP"/>
    <property type="match status" value="1"/>
</dbReference>
<feature type="repeat" description="PPR" evidence="3">
    <location>
        <begin position="248"/>
        <end position="282"/>
    </location>
</feature>
<feature type="repeat" description="PPR" evidence="3">
    <location>
        <begin position="316"/>
        <end position="350"/>
    </location>
</feature>
<accession>A0AAX6IL99</accession>
<protein>
    <submittedName>
        <fullName evidence="4">Pentatricopeptide repeat-containing protein-like isoform X1, mitochondrial</fullName>
    </submittedName>
</protein>
<comment type="similarity">
    <text evidence="1">Belongs to the PPR family. P subfamily.</text>
</comment>
<keyword evidence="2" id="KW-0677">Repeat</keyword>
<dbReference type="Proteomes" id="UP001140949">
    <property type="component" value="Unassembled WGS sequence"/>
</dbReference>
<dbReference type="InterPro" id="IPR002885">
    <property type="entry name" value="PPR_rpt"/>
</dbReference>
<dbReference type="AlphaFoldDB" id="A0AAX6IL99"/>
<dbReference type="Pfam" id="PF01535">
    <property type="entry name" value="PPR"/>
    <property type="match status" value="2"/>
</dbReference>
<evidence type="ECO:0000256" key="2">
    <source>
        <dbReference type="ARBA" id="ARBA00022737"/>
    </source>
</evidence>
<evidence type="ECO:0000256" key="3">
    <source>
        <dbReference type="PROSITE-ProRule" id="PRU00708"/>
    </source>
</evidence>
<reference evidence="4" key="2">
    <citation type="submission" date="2023-04" db="EMBL/GenBank/DDBJ databases">
        <authorList>
            <person name="Bruccoleri R.E."/>
            <person name="Oakeley E.J."/>
            <person name="Faust A.-M."/>
            <person name="Dessus-Babus S."/>
            <person name="Altorfer M."/>
            <person name="Burckhardt D."/>
            <person name="Oertli M."/>
            <person name="Naumann U."/>
            <person name="Petersen F."/>
            <person name="Wong J."/>
        </authorList>
    </citation>
    <scope>NUCLEOTIDE SEQUENCE</scope>
    <source>
        <strain evidence="4">GSM-AAB239-AS_SAM_17_03QT</strain>
        <tissue evidence="4">Leaf</tissue>
    </source>
</reference>
<name>A0AAX6IL99_IRIPA</name>
<sequence>MLALRRTARNYVPWITSTRAGCAKSDIPSSISKHIDGHHGKGKRTTEGFDSSTNLYYEHRVSAKLILGCRSLSVQAGESTGTDEHEGLFNLESYTGSDKHDFDMDNKNSGLIIAEDTSMSNSEESENETELETEIDLPGEKGFTNKSPAVPLFEVLIKVPSNSVENALEKWVEEGNLLGRSEVSVTILNLRKRRFYKKALQFVEWLEATERLDLVDYDYASHLDLIAKVYGLEKAEKYIDKIPESFRTEVVYRALLANCVAPRNVKKAEEVFNNMRELGLPLSTFTCHQLLFLYKRTPEKIADVLEMMHKEGVKPSFFTYRLLIDLKGQHHDIAGMEQVLEKMRDEGMEPDIVVQGMVVDYYFVGGLKEKAEAALKEMEGYDLKRNREVCKVLLRLYATLGKVDDLERVWKVCENNDLRFGEGLVAIEAWGKVGHVEKAEDVFGKLATANEKLSAKYYDALLWVYAEHNLLSKGEALVEQMKDNGCYIGPPTLGALVKLYVKAGEVEKADDMLRKARKEKKIKAPFMCFLILLEEYSKRGDVQNAERMFSLLRKAGYKSMKLYTLLLRAYLNGKIPAYGFGERMKADGVFPNKQVAELLAKTKSNMWTMKDSMLDDSITTEISKPKAKTLSQIFSSGQSSWASKSGLNSKSS</sequence>
<keyword evidence="5" id="KW-1185">Reference proteome</keyword>
<dbReference type="InterPro" id="IPR011990">
    <property type="entry name" value="TPR-like_helical_dom_sf"/>
</dbReference>
<dbReference type="SUPFAM" id="SSF81901">
    <property type="entry name" value="HCP-like"/>
    <property type="match status" value="1"/>
</dbReference>
<evidence type="ECO:0000313" key="5">
    <source>
        <dbReference type="Proteomes" id="UP001140949"/>
    </source>
</evidence>
<dbReference type="Pfam" id="PF13812">
    <property type="entry name" value="PPR_3"/>
    <property type="match status" value="1"/>
</dbReference>
<reference evidence="4" key="1">
    <citation type="journal article" date="2023" name="GigaByte">
        <title>Genome assembly of the bearded iris, Iris pallida Lam.</title>
        <authorList>
            <person name="Bruccoleri R.E."/>
            <person name="Oakeley E.J."/>
            <person name="Faust A.M.E."/>
            <person name="Altorfer M."/>
            <person name="Dessus-Babus S."/>
            <person name="Burckhardt D."/>
            <person name="Oertli M."/>
            <person name="Naumann U."/>
            <person name="Petersen F."/>
            <person name="Wong J."/>
        </authorList>
    </citation>
    <scope>NUCLEOTIDE SEQUENCE</scope>
    <source>
        <strain evidence="4">GSM-AAB239-AS_SAM_17_03QT</strain>
    </source>
</reference>
<dbReference type="GO" id="GO:0005739">
    <property type="term" value="C:mitochondrion"/>
    <property type="evidence" value="ECO:0007669"/>
    <property type="project" value="TreeGrafter"/>
</dbReference>
<evidence type="ECO:0000313" key="4">
    <source>
        <dbReference type="EMBL" id="KAJ6854009.1"/>
    </source>
</evidence>